<comment type="caution">
    <text evidence="1">The sequence shown here is derived from an EMBL/GenBank/DDBJ whole genome shotgun (WGS) entry which is preliminary data.</text>
</comment>
<protein>
    <recommendedName>
        <fullName evidence="3">TetR family transcriptional regulator</fullName>
    </recommendedName>
</protein>
<dbReference type="SUPFAM" id="SSF48498">
    <property type="entry name" value="Tetracyclin repressor-like, C-terminal domain"/>
    <property type="match status" value="1"/>
</dbReference>
<keyword evidence="2" id="KW-1185">Reference proteome</keyword>
<evidence type="ECO:0008006" key="3">
    <source>
        <dbReference type="Google" id="ProtNLM"/>
    </source>
</evidence>
<dbReference type="Proteomes" id="UP000287687">
    <property type="component" value="Unassembled WGS sequence"/>
</dbReference>
<organism evidence="1 2">
    <name type="scientific">Neorhizobium lilium</name>
    <dbReference type="NCBI Taxonomy" id="2503024"/>
    <lineage>
        <taxon>Bacteria</taxon>
        <taxon>Pseudomonadati</taxon>
        <taxon>Pseudomonadota</taxon>
        <taxon>Alphaproteobacteria</taxon>
        <taxon>Hyphomicrobiales</taxon>
        <taxon>Rhizobiaceae</taxon>
        <taxon>Rhizobium/Agrobacterium group</taxon>
        <taxon>Neorhizobium</taxon>
    </lineage>
</organism>
<sequence length="99" mass="10352">MSRGDEGKLGCLLVGGIVELGHFSHVGAVLREQISNRRVLIARLISQGQQDGSIGSASDPDTVAELLLSLLYGMRVLGKTGSCTANAEVFVATALKVLD</sequence>
<accession>A0A3S3RPY3</accession>
<gene>
    <name evidence="1" type="ORF">EPK99_04500</name>
</gene>
<dbReference type="EMBL" id="SBIP01000001">
    <property type="protein sequence ID" value="RWX81548.1"/>
    <property type="molecule type" value="Genomic_DNA"/>
</dbReference>
<name>A0A3S3RPY3_9HYPH</name>
<evidence type="ECO:0000313" key="1">
    <source>
        <dbReference type="EMBL" id="RWX81548.1"/>
    </source>
</evidence>
<dbReference type="RefSeq" id="WP_128441480.1">
    <property type="nucleotide sequence ID" value="NZ_SBIP01000001.1"/>
</dbReference>
<reference evidence="1 2" key="1">
    <citation type="submission" date="2019-01" db="EMBL/GenBank/DDBJ databases">
        <title>The draft genome of Rhizobium sp. 24NR.</title>
        <authorList>
            <person name="Liu L."/>
            <person name="Liang L."/>
            <person name="Shi S."/>
            <person name="Xu L."/>
            <person name="Wang X."/>
            <person name="Li L."/>
            <person name="Zhang X."/>
        </authorList>
    </citation>
    <scope>NUCLEOTIDE SEQUENCE [LARGE SCALE GENOMIC DNA]</scope>
    <source>
        <strain evidence="1 2">24NR</strain>
    </source>
</reference>
<evidence type="ECO:0000313" key="2">
    <source>
        <dbReference type="Proteomes" id="UP000287687"/>
    </source>
</evidence>
<dbReference type="Gene3D" id="1.10.357.10">
    <property type="entry name" value="Tetracycline Repressor, domain 2"/>
    <property type="match status" value="1"/>
</dbReference>
<dbReference type="InterPro" id="IPR036271">
    <property type="entry name" value="Tet_transcr_reg_TetR-rel_C_sf"/>
</dbReference>
<dbReference type="AlphaFoldDB" id="A0A3S3RPY3"/>
<dbReference type="OrthoDB" id="9795242at2"/>
<proteinExistence type="predicted"/>